<keyword evidence="2" id="KW-1185">Reference proteome</keyword>
<organism evidence="1 2">
    <name type="scientific">Klebsiella pneumoniae subsp. ozaenae</name>
    <dbReference type="NCBI Taxonomy" id="574"/>
    <lineage>
        <taxon>Bacteria</taxon>
        <taxon>Pseudomonadati</taxon>
        <taxon>Pseudomonadota</taxon>
        <taxon>Gammaproteobacteria</taxon>
        <taxon>Enterobacterales</taxon>
        <taxon>Enterobacteriaceae</taxon>
        <taxon>Klebsiella/Raoultella group</taxon>
        <taxon>Klebsiella</taxon>
        <taxon>Klebsiella pneumoniae complex</taxon>
    </lineage>
</organism>
<proteinExistence type="predicted"/>
<sequence>MAKRRVLNSQPASASGPMLRVWCFCSSAGMACRSSIARLARGRMHLPYSVGTMPL</sequence>
<accession>A0A378ASQ7</accession>
<protein>
    <submittedName>
        <fullName evidence="1">Uncharacterized protein</fullName>
    </submittedName>
</protein>
<dbReference type="PROSITE" id="PS51257">
    <property type="entry name" value="PROKAR_LIPOPROTEIN"/>
    <property type="match status" value="1"/>
</dbReference>
<gene>
    <name evidence="1" type="ORF">NCTC5050_03113</name>
</gene>
<evidence type="ECO:0000313" key="1">
    <source>
        <dbReference type="EMBL" id="STV20254.1"/>
    </source>
</evidence>
<name>A0A378ASQ7_KLEPO</name>
<dbReference type="AlphaFoldDB" id="A0A378ASQ7"/>
<dbReference type="Proteomes" id="UP000255382">
    <property type="component" value="Unassembled WGS sequence"/>
</dbReference>
<reference evidence="1 2" key="1">
    <citation type="submission" date="2018-06" db="EMBL/GenBank/DDBJ databases">
        <authorList>
            <consortium name="Pathogen Informatics"/>
            <person name="Doyle S."/>
        </authorList>
    </citation>
    <scope>NUCLEOTIDE SEQUENCE [LARGE SCALE GENOMIC DNA]</scope>
    <source>
        <strain evidence="1 2">NCTC5050</strain>
    </source>
</reference>
<dbReference type="EMBL" id="UGLZ01000005">
    <property type="protein sequence ID" value="STV20254.1"/>
    <property type="molecule type" value="Genomic_DNA"/>
</dbReference>
<evidence type="ECO:0000313" key="2">
    <source>
        <dbReference type="Proteomes" id="UP000255382"/>
    </source>
</evidence>